<dbReference type="EMBL" id="VOUQ01000020">
    <property type="protein sequence ID" value="TXE26751.1"/>
    <property type="molecule type" value="Genomic_DNA"/>
</dbReference>
<comment type="caution">
    <text evidence="2">The sequence shown here is derived from an EMBL/GenBank/DDBJ whole genome shotgun (WGS) entry which is preliminary data.</text>
</comment>
<gene>
    <name evidence="2" type="ORF">FOT62_23070</name>
</gene>
<protein>
    <submittedName>
        <fullName evidence="2">Lipase family protein</fullName>
    </submittedName>
</protein>
<evidence type="ECO:0000259" key="1">
    <source>
        <dbReference type="Pfam" id="PF01764"/>
    </source>
</evidence>
<dbReference type="Proteomes" id="UP000321126">
    <property type="component" value="Unassembled WGS sequence"/>
</dbReference>
<dbReference type="AlphaFoldDB" id="A0A5C7BQT0"/>
<evidence type="ECO:0000313" key="2">
    <source>
        <dbReference type="EMBL" id="TXE26751.1"/>
    </source>
</evidence>
<dbReference type="PANTHER" id="PTHR45856:SF24">
    <property type="entry name" value="FUNGAL LIPASE-LIKE DOMAIN-CONTAINING PROTEIN"/>
    <property type="match status" value="1"/>
</dbReference>
<sequence>MTTSFTAIKRKSTKAPAGEQRPFWVEVQLVDESGIAVTGIPWTLESHHPAHGQIEEFTHTGVSDSNGLIRVDMPHGLALRLKLAAQPLADAMEKRALRPGRDAQEYSIVRKPAEYAGHVWHYAVIGELCDTYPNIEKREGEPFPPPFHFPAETALKGIDIQTRDLEKRHVIEICPFRAWELVLHHQKDYSIANAINLGVASDIAYDEEQSIADFFFSQCQDLSQLPSRTAKKKTYAKALARDIPFSERYFPPVCLDTSKAVEPEGDTQLFYVYNKSSIIVSWKGTSSGTDGITDGTFRPINSETCDTKMQCTNLLPAGKVHEGFWDAYNLLKIKFPDEMSNLLGNIKGRNLFIAGHSLGGALALIYATELKTHNPLLYTYGMPRTFTRDAVLQLASITHFRHVNDTDPVAGVPPEVNVDNVFYDLWGPIGTTLGALWSTVELSAYQAVKWGDCYWHHGNPVIFLTATQSRMFRECKKILPEPAGCITIKNTLPIKAKLYLVPELMSSDVQVAGEKQKAFIEKLTKEDVDKLIPPGGNPGRGMPANIVNHLLTSYMPYINNKLLELIDAANLSGGKHFTEHKENIEKFKAQMIRAQNEIPEDEFKRNEIFLTLESMLYLSLASTKAMENGPAALERFCIKPEEFIE</sequence>
<dbReference type="GO" id="GO:0006629">
    <property type="term" value="P:lipid metabolic process"/>
    <property type="evidence" value="ECO:0007669"/>
    <property type="project" value="InterPro"/>
</dbReference>
<proteinExistence type="predicted"/>
<dbReference type="RefSeq" id="WP_147882674.1">
    <property type="nucleotide sequence ID" value="NZ_VOUQ01000020.1"/>
</dbReference>
<reference evidence="2 3" key="1">
    <citation type="submission" date="2019-07" db="EMBL/GenBank/DDBJ databases">
        <title>Serratia strains were isolated from fresh produce.</title>
        <authorList>
            <person name="Cho G.-S."/>
            <person name="Stein M."/>
            <person name="Lee W."/>
            <person name="Suh S.H."/>
            <person name="Franz C.M.A.P."/>
        </authorList>
    </citation>
    <scope>NUCLEOTIDE SEQUENCE [LARGE SCALE GENOMIC DNA]</scope>
    <source>
        <strain evidence="2 3">S16</strain>
    </source>
</reference>
<dbReference type="SUPFAM" id="SSF53474">
    <property type="entry name" value="alpha/beta-Hydrolases"/>
    <property type="match status" value="1"/>
</dbReference>
<feature type="domain" description="Fungal lipase-type" evidence="1">
    <location>
        <begin position="279"/>
        <end position="415"/>
    </location>
</feature>
<dbReference type="InterPro" id="IPR002921">
    <property type="entry name" value="Fungal_lipase-type"/>
</dbReference>
<dbReference type="Gene3D" id="3.40.50.1820">
    <property type="entry name" value="alpha/beta hydrolase"/>
    <property type="match status" value="1"/>
</dbReference>
<dbReference type="InterPro" id="IPR029058">
    <property type="entry name" value="AB_hydrolase_fold"/>
</dbReference>
<name>A0A5C7BQT0_SERMA</name>
<dbReference type="CDD" id="cd00519">
    <property type="entry name" value="Lipase_3"/>
    <property type="match status" value="1"/>
</dbReference>
<evidence type="ECO:0000313" key="3">
    <source>
        <dbReference type="Proteomes" id="UP000321126"/>
    </source>
</evidence>
<accession>A0A5C7BQT0</accession>
<dbReference type="InterPro" id="IPR051218">
    <property type="entry name" value="Sec_MonoDiacylglyc_Lipase"/>
</dbReference>
<organism evidence="2 3">
    <name type="scientific">Serratia marcescens</name>
    <dbReference type="NCBI Taxonomy" id="615"/>
    <lineage>
        <taxon>Bacteria</taxon>
        <taxon>Pseudomonadati</taxon>
        <taxon>Pseudomonadota</taxon>
        <taxon>Gammaproteobacteria</taxon>
        <taxon>Enterobacterales</taxon>
        <taxon>Yersiniaceae</taxon>
        <taxon>Serratia</taxon>
    </lineage>
</organism>
<dbReference type="PANTHER" id="PTHR45856">
    <property type="entry name" value="ALPHA/BETA-HYDROLASES SUPERFAMILY PROTEIN"/>
    <property type="match status" value="1"/>
</dbReference>
<dbReference type="Pfam" id="PF01764">
    <property type="entry name" value="Lipase_3"/>
    <property type="match status" value="1"/>
</dbReference>